<evidence type="ECO:0008006" key="2">
    <source>
        <dbReference type="Google" id="ProtNLM"/>
    </source>
</evidence>
<comment type="caution">
    <text evidence="1">The sequence shown here is derived from an EMBL/GenBank/DDBJ whole genome shotgun (WGS) entry which is preliminary data.</text>
</comment>
<proteinExistence type="predicted"/>
<dbReference type="EMBL" id="LAZR01005682">
    <property type="protein sequence ID" value="KKM97988.1"/>
    <property type="molecule type" value="Genomic_DNA"/>
</dbReference>
<dbReference type="GO" id="GO:0003676">
    <property type="term" value="F:nucleic acid binding"/>
    <property type="evidence" value="ECO:0007669"/>
    <property type="project" value="InterPro"/>
</dbReference>
<sequence length="105" mass="11994">MSETQIVREIIRQLKKAGGDGYHVHGSTMQRAGEPDIDGSYPSSDGEWLHLKIEVKTATGVATLLQLYRLEEYRKRGYTTGVVRSWVDVLKLIRRANVNNTNHRR</sequence>
<name>A0A0F9LX93_9ZZZZ</name>
<reference evidence="1" key="1">
    <citation type="journal article" date="2015" name="Nature">
        <title>Complex archaea that bridge the gap between prokaryotes and eukaryotes.</title>
        <authorList>
            <person name="Spang A."/>
            <person name="Saw J.H."/>
            <person name="Jorgensen S.L."/>
            <person name="Zaremba-Niedzwiedzka K."/>
            <person name="Martijn J."/>
            <person name="Lind A.E."/>
            <person name="van Eijk R."/>
            <person name="Schleper C."/>
            <person name="Guy L."/>
            <person name="Ettema T.J."/>
        </authorList>
    </citation>
    <scope>NUCLEOTIDE SEQUENCE</scope>
</reference>
<evidence type="ECO:0000313" key="1">
    <source>
        <dbReference type="EMBL" id="KKM97988.1"/>
    </source>
</evidence>
<dbReference type="AlphaFoldDB" id="A0A0F9LX93"/>
<organism evidence="1">
    <name type="scientific">marine sediment metagenome</name>
    <dbReference type="NCBI Taxonomy" id="412755"/>
    <lineage>
        <taxon>unclassified sequences</taxon>
        <taxon>metagenomes</taxon>
        <taxon>ecological metagenomes</taxon>
    </lineage>
</organism>
<protein>
    <recommendedName>
        <fullName evidence="2">VRR-NUC domain-containing protein</fullName>
    </recommendedName>
</protein>
<dbReference type="Gene3D" id="3.40.1350.10">
    <property type="match status" value="1"/>
</dbReference>
<dbReference type="InterPro" id="IPR011856">
    <property type="entry name" value="tRNA_endonuc-like_dom_sf"/>
</dbReference>
<accession>A0A0F9LX93</accession>
<gene>
    <name evidence="1" type="ORF">LCGC14_1162520</name>
</gene>